<evidence type="ECO:0000256" key="4">
    <source>
        <dbReference type="ARBA" id="ARBA00022496"/>
    </source>
</evidence>
<dbReference type="EMBL" id="JACHHZ010000001">
    <property type="protein sequence ID" value="MBB6091493.1"/>
    <property type="molecule type" value="Genomic_DNA"/>
</dbReference>
<name>A0A841HFN0_9GAMM</name>
<evidence type="ECO:0000313" key="17">
    <source>
        <dbReference type="Proteomes" id="UP000588068"/>
    </source>
</evidence>
<dbReference type="Proteomes" id="UP000588068">
    <property type="component" value="Unassembled WGS sequence"/>
</dbReference>
<dbReference type="InterPro" id="IPR000531">
    <property type="entry name" value="Beta-barrel_TonB"/>
</dbReference>
<keyword evidence="10 11" id="KW-0998">Cell outer membrane</keyword>
<evidence type="ECO:0000313" key="16">
    <source>
        <dbReference type="EMBL" id="MBB6091493.1"/>
    </source>
</evidence>
<sequence length="825" mass="91748">MKTRHLGVWPLACGGLLAMNGVAGAQESKPHSVLLEEVIVTAQKRSENLQDIPVAVTAFTADMRDLIGVETVQDMTLFTPGLTYNSSLDRLNLRGVGRYTNDFGSDPGVAVYNDGFYTSSTTSGSKSSMFNERVEVLRGPQGTLFGRNAVGGAMNIVSRRPTDVFEAELRAGVGNYDAWKAEGTASGPINDYMRLRVSAGNYIQEKGYFRNMQGGPGEGGVEDRQDYDVSVEVDIGEKVDLYMRWYRGVWDLSGRSTASQAPYDYYREATVPGGRASLVPTASLGPSATFNAGDNLIPAVQQYTEQLPGNDRRLYNTNIPSRQTLTGSDTYIMHLTWHTGWADVKYIGGYSDYVYNSITDYDRAARDFYDYIPPASAVNPPTPSARTVRIWGHAATAYKEIKEYYSNEINLTSTHDGPLQWIFGLYQFHEDSEQPSGVLNAMQPELRAPFGSAPNPEGWYYYADGVLDMDSYAAFTQFDWQFTDSLKAVIGARYSEDEKKGYEHHRQIFWNPTNLTAFGTVNPAVQIVNAERNVENKWSGWSGTAGIDWTISDDLMSYAKYSRGWKGGAFSLGTIAADYEVEPETLNAYEIGVKFGSDTLVTNVAAFYYDYKNLQSPISVVQETGPNVNLYTNLDAESMGFEVETTWQVFDPLTLMLSYAYIDAEFKSGCGVSDNLDLLAQHPDAVPCGPPRLNSNGTVLSQGQALEGNKLPAQPENKVAFNANYRIDFAIGSLNLSGTYAWRDEVQSGLFTREYRMAPAFDQVDLRATWTDVKERYEVIFYGRNVTDEYGLDGVTADRQDDGTILQTWSLTPPRTYGVEFQYRF</sequence>
<keyword evidence="4" id="KW-0410">Iron transport</keyword>
<dbReference type="AlphaFoldDB" id="A0A841HFN0"/>
<dbReference type="SUPFAM" id="SSF56935">
    <property type="entry name" value="Porins"/>
    <property type="match status" value="1"/>
</dbReference>
<keyword evidence="8 12" id="KW-0798">TonB box</keyword>
<protein>
    <submittedName>
        <fullName evidence="16">Iron complex outermembrane receptor protein</fullName>
    </submittedName>
</protein>
<feature type="domain" description="TonB-dependent receptor plug" evidence="15">
    <location>
        <begin position="49"/>
        <end position="153"/>
    </location>
</feature>
<dbReference type="PROSITE" id="PS52016">
    <property type="entry name" value="TONB_DEPENDENT_REC_3"/>
    <property type="match status" value="1"/>
</dbReference>
<evidence type="ECO:0000256" key="11">
    <source>
        <dbReference type="PROSITE-ProRule" id="PRU01360"/>
    </source>
</evidence>
<evidence type="ECO:0000256" key="5">
    <source>
        <dbReference type="ARBA" id="ARBA00022692"/>
    </source>
</evidence>
<dbReference type="InterPro" id="IPR036942">
    <property type="entry name" value="Beta-barrel_TonB_sf"/>
</dbReference>
<dbReference type="Gene3D" id="2.40.170.20">
    <property type="entry name" value="TonB-dependent receptor, beta-barrel domain"/>
    <property type="match status" value="1"/>
</dbReference>
<evidence type="ECO:0000259" key="15">
    <source>
        <dbReference type="Pfam" id="PF07715"/>
    </source>
</evidence>
<evidence type="ECO:0000256" key="12">
    <source>
        <dbReference type="RuleBase" id="RU003357"/>
    </source>
</evidence>
<accession>A0A841HFN0</accession>
<evidence type="ECO:0000256" key="13">
    <source>
        <dbReference type="SAM" id="SignalP"/>
    </source>
</evidence>
<keyword evidence="5 11" id="KW-0812">Transmembrane</keyword>
<organism evidence="16 17">
    <name type="scientific">Povalibacter uvarum</name>
    <dbReference type="NCBI Taxonomy" id="732238"/>
    <lineage>
        <taxon>Bacteria</taxon>
        <taxon>Pseudomonadati</taxon>
        <taxon>Pseudomonadota</taxon>
        <taxon>Gammaproteobacteria</taxon>
        <taxon>Steroidobacterales</taxon>
        <taxon>Steroidobacteraceae</taxon>
        <taxon>Povalibacter</taxon>
    </lineage>
</organism>
<evidence type="ECO:0000256" key="6">
    <source>
        <dbReference type="ARBA" id="ARBA00023004"/>
    </source>
</evidence>
<evidence type="ECO:0000256" key="8">
    <source>
        <dbReference type="ARBA" id="ARBA00023077"/>
    </source>
</evidence>
<dbReference type="InterPro" id="IPR039426">
    <property type="entry name" value="TonB-dep_rcpt-like"/>
</dbReference>
<keyword evidence="7" id="KW-0406">Ion transport</keyword>
<dbReference type="InterPro" id="IPR012910">
    <property type="entry name" value="Plug_dom"/>
</dbReference>
<dbReference type="RefSeq" id="WP_184329288.1">
    <property type="nucleotide sequence ID" value="NZ_JACHHZ010000001.1"/>
</dbReference>
<evidence type="ECO:0000256" key="7">
    <source>
        <dbReference type="ARBA" id="ARBA00023065"/>
    </source>
</evidence>
<feature type="chain" id="PRO_5032637147" evidence="13">
    <location>
        <begin position="26"/>
        <end position="825"/>
    </location>
</feature>
<comment type="caution">
    <text evidence="16">The sequence shown here is derived from an EMBL/GenBank/DDBJ whole genome shotgun (WGS) entry which is preliminary data.</text>
</comment>
<gene>
    <name evidence="16" type="ORF">HNQ60_000339</name>
</gene>
<comment type="subcellular location">
    <subcellularLocation>
        <location evidence="1 11">Cell outer membrane</location>
        <topology evidence="1 11">Multi-pass membrane protein</topology>
    </subcellularLocation>
</comment>
<evidence type="ECO:0000259" key="14">
    <source>
        <dbReference type="Pfam" id="PF00593"/>
    </source>
</evidence>
<evidence type="ECO:0000256" key="3">
    <source>
        <dbReference type="ARBA" id="ARBA00022452"/>
    </source>
</evidence>
<dbReference type="GO" id="GO:0006826">
    <property type="term" value="P:iron ion transport"/>
    <property type="evidence" value="ECO:0007669"/>
    <property type="project" value="UniProtKB-KW"/>
</dbReference>
<dbReference type="PANTHER" id="PTHR32552:SF81">
    <property type="entry name" value="TONB-DEPENDENT OUTER MEMBRANE RECEPTOR"/>
    <property type="match status" value="1"/>
</dbReference>
<evidence type="ECO:0000256" key="1">
    <source>
        <dbReference type="ARBA" id="ARBA00004571"/>
    </source>
</evidence>
<keyword evidence="3 11" id="KW-1134">Transmembrane beta strand</keyword>
<keyword evidence="6" id="KW-0408">Iron</keyword>
<dbReference type="GO" id="GO:0009279">
    <property type="term" value="C:cell outer membrane"/>
    <property type="evidence" value="ECO:0007669"/>
    <property type="project" value="UniProtKB-SubCell"/>
</dbReference>
<comment type="similarity">
    <text evidence="11 12">Belongs to the TonB-dependent receptor family.</text>
</comment>
<keyword evidence="17" id="KW-1185">Reference proteome</keyword>
<keyword evidence="9 11" id="KW-0472">Membrane</keyword>
<keyword evidence="13" id="KW-0732">Signal</keyword>
<evidence type="ECO:0000256" key="10">
    <source>
        <dbReference type="ARBA" id="ARBA00023237"/>
    </source>
</evidence>
<dbReference type="Pfam" id="PF00593">
    <property type="entry name" value="TonB_dep_Rec_b-barrel"/>
    <property type="match status" value="1"/>
</dbReference>
<feature type="signal peptide" evidence="13">
    <location>
        <begin position="1"/>
        <end position="25"/>
    </location>
</feature>
<keyword evidence="2 11" id="KW-0813">Transport</keyword>
<feature type="domain" description="TonB-dependent receptor-like beta-barrel" evidence="14">
    <location>
        <begin position="292"/>
        <end position="786"/>
    </location>
</feature>
<evidence type="ECO:0000256" key="2">
    <source>
        <dbReference type="ARBA" id="ARBA00022448"/>
    </source>
</evidence>
<dbReference type="PANTHER" id="PTHR32552">
    <property type="entry name" value="FERRICHROME IRON RECEPTOR-RELATED"/>
    <property type="match status" value="1"/>
</dbReference>
<dbReference type="Pfam" id="PF07715">
    <property type="entry name" value="Plug"/>
    <property type="match status" value="1"/>
</dbReference>
<evidence type="ECO:0000256" key="9">
    <source>
        <dbReference type="ARBA" id="ARBA00023136"/>
    </source>
</evidence>
<reference evidence="16 17" key="1">
    <citation type="submission" date="2020-08" db="EMBL/GenBank/DDBJ databases">
        <title>Genomic Encyclopedia of Type Strains, Phase IV (KMG-IV): sequencing the most valuable type-strain genomes for metagenomic binning, comparative biology and taxonomic classification.</title>
        <authorList>
            <person name="Goeker M."/>
        </authorList>
    </citation>
    <scope>NUCLEOTIDE SEQUENCE [LARGE SCALE GENOMIC DNA]</scope>
    <source>
        <strain evidence="16 17">DSM 26723</strain>
    </source>
</reference>
<proteinExistence type="inferred from homology"/>
<keyword evidence="16" id="KW-0675">Receptor</keyword>